<evidence type="ECO:0000256" key="7">
    <source>
        <dbReference type="ARBA" id="ARBA00022842"/>
    </source>
</evidence>
<evidence type="ECO:0000256" key="8">
    <source>
        <dbReference type="ARBA" id="ARBA00022912"/>
    </source>
</evidence>
<dbReference type="InterPro" id="IPR001932">
    <property type="entry name" value="PPM-type_phosphatase-like_dom"/>
</dbReference>
<proteinExistence type="inferred from homology"/>
<evidence type="ECO:0000256" key="12">
    <source>
        <dbReference type="RuleBase" id="RU003465"/>
    </source>
</evidence>
<feature type="region of interest" description="Disordered" evidence="13">
    <location>
        <begin position="26"/>
        <end position="66"/>
    </location>
</feature>
<dbReference type="GO" id="GO:0004722">
    <property type="term" value="F:protein serine/threonine phosphatase activity"/>
    <property type="evidence" value="ECO:0007669"/>
    <property type="project" value="UniProtKB-EC"/>
</dbReference>
<gene>
    <name evidence="15" type="ORF">QYE76_034141</name>
</gene>
<evidence type="ECO:0000256" key="6">
    <source>
        <dbReference type="ARBA" id="ARBA00022801"/>
    </source>
</evidence>
<dbReference type="AlphaFoldDB" id="A0AAD8R0G7"/>
<reference evidence="15" key="1">
    <citation type="submission" date="2023-07" db="EMBL/GenBank/DDBJ databases">
        <title>A chromosome-level genome assembly of Lolium multiflorum.</title>
        <authorList>
            <person name="Chen Y."/>
            <person name="Copetti D."/>
            <person name="Kolliker R."/>
            <person name="Studer B."/>
        </authorList>
    </citation>
    <scope>NUCLEOTIDE SEQUENCE</scope>
    <source>
        <strain evidence="15">02402/16</strain>
        <tissue evidence="15">Leaf</tissue>
    </source>
</reference>
<evidence type="ECO:0000256" key="4">
    <source>
        <dbReference type="ARBA" id="ARBA00013081"/>
    </source>
</evidence>
<dbReference type="EMBL" id="JAUUTY010000007">
    <property type="protein sequence ID" value="KAK1610468.1"/>
    <property type="molecule type" value="Genomic_DNA"/>
</dbReference>
<evidence type="ECO:0000313" key="15">
    <source>
        <dbReference type="EMBL" id="KAK1610468.1"/>
    </source>
</evidence>
<comment type="catalytic activity">
    <reaction evidence="10">
        <text>O-phospho-L-seryl-[protein] + H2O = L-seryl-[protein] + phosphate</text>
        <dbReference type="Rhea" id="RHEA:20629"/>
        <dbReference type="Rhea" id="RHEA-COMP:9863"/>
        <dbReference type="Rhea" id="RHEA-COMP:11604"/>
        <dbReference type="ChEBI" id="CHEBI:15377"/>
        <dbReference type="ChEBI" id="CHEBI:29999"/>
        <dbReference type="ChEBI" id="CHEBI:43474"/>
        <dbReference type="ChEBI" id="CHEBI:83421"/>
        <dbReference type="EC" id="3.1.3.16"/>
    </reaction>
</comment>
<dbReference type="EC" id="3.1.3.16" evidence="4"/>
<dbReference type="InterPro" id="IPR006912">
    <property type="entry name" value="Harbinger_derived_prot"/>
</dbReference>
<dbReference type="Pfam" id="PF04827">
    <property type="entry name" value="Plant_tran"/>
    <property type="match status" value="1"/>
</dbReference>
<dbReference type="Gene3D" id="3.60.40.10">
    <property type="entry name" value="PPM-type phosphatase domain"/>
    <property type="match status" value="1"/>
</dbReference>
<accession>A0AAD8R0G7</accession>
<keyword evidence="9" id="KW-0464">Manganese</keyword>
<evidence type="ECO:0000256" key="5">
    <source>
        <dbReference type="ARBA" id="ARBA00022723"/>
    </source>
</evidence>
<comment type="cofactor">
    <cofactor evidence="1">
        <name>Mn(2+)</name>
        <dbReference type="ChEBI" id="CHEBI:29035"/>
    </cofactor>
</comment>
<keyword evidence="5" id="KW-0479">Metal-binding</keyword>
<dbReference type="InterPro" id="IPR015655">
    <property type="entry name" value="PP2C"/>
</dbReference>
<dbReference type="Proteomes" id="UP001231189">
    <property type="component" value="Unassembled WGS sequence"/>
</dbReference>
<keyword evidence="8 12" id="KW-0904">Protein phosphatase</keyword>
<evidence type="ECO:0000256" key="11">
    <source>
        <dbReference type="ARBA" id="ARBA00048336"/>
    </source>
</evidence>
<keyword evidence="6 12" id="KW-0378">Hydrolase</keyword>
<dbReference type="InterPro" id="IPR000222">
    <property type="entry name" value="PP2C_BS"/>
</dbReference>
<evidence type="ECO:0000256" key="1">
    <source>
        <dbReference type="ARBA" id="ARBA00001936"/>
    </source>
</evidence>
<dbReference type="PROSITE" id="PS51746">
    <property type="entry name" value="PPM_2"/>
    <property type="match status" value="1"/>
</dbReference>
<dbReference type="Pfam" id="PF00481">
    <property type="entry name" value="PP2C"/>
    <property type="match status" value="1"/>
</dbReference>
<evidence type="ECO:0000256" key="9">
    <source>
        <dbReference type="ARBA" id="ARBA00023211"/>
    </source>
</evidence>
<dbReference type="PROSITE" id="PS01032">
    <property type="entry name" value="PPM_1"/>
    <property type="match status" value="1"/>
</dbReference>
<dbReference type="SUPFAM" id="SSF81606">
    <property type="entry name" value="PP2C-like"/>
    <property type="match status" value="1"/>
</dbReference>
<evidence type="ECO:0000256" key="3">
    <source>
        <dbReference type="ARBA" id="ARBA00006702"/>
    </source>
</evidence>
<evidence type="ECO:0000256" key="2">
    <source>
        <dbReference type="ARBA" id="ARBA00001946"/>
    </source>
</evidence>
<comment type="similarity">
    <text evidence="3 12">Belongs to the PP2C family.</text>
</comment>
<comment type="catalytic activity">
    <reaction evidence="11">
        <text>O-phospho-L-threonyl-[protein] + H2O = L-threonyl-[protein] + phosphate</text>
        <dbReference type="Rhea" id="RHEA:47004"/>
        <dbReference type="Rhea" id="RHEA-COMP:11060"/>
        <dbReference type="Rhea" id="RHEA-COMP:11605"/>
        <dbReference type="ChEBI" id="CHEBI:15377"/>
        <dbReference type="ChEBI" id="CHEBI:30013"/>
        <dbReference type="ChEBI" id="CHEBI:43474"/>
        <dbReference type="ChEBI" id="CHEBI:61977"/>
        <dbReference type="EC" id="3.1.3.16"/>
    </reaction>
</comment>
<comment type="cofactor">
    <cofactor evidence="2">
        <name>Mg(2+)</name>
        <dbReference type="ChEBI" id="CHEBI:18420"/>
    </cofactor>
</comment>
<sequence length="501" mass="55291">MTRAAAATLRGLVGIAAAGRRRVSASVQGRGASPGWRGFRAVAPGSGGRTTPEPSSSSTPALPQLQPRRVLATRQTVLPGLISGGCESEDGKLSCGYSSFKGRRPTMEDRYDMKFANVDGQTVSLLGVFDGHAGPLAADYLKENLLDNVMKHPQFLENPKLALKTTFLKTDADFLEAVSIPYRQDGSTALAAVLISDQLYVANVGDSRAIALKGGKAISLSDDHKPNRKDEQTRIENAGGSVSYDGYTWRVDGILAMSRAFGNRALKKYVIAEPDFQEAEVNSDFEFLVLATDGLWDVVRNEDCIGAIDGTHVTTKVLRSMSATFRGRKHYTRQNVLSAVDFDMRFTDVLAGWEGSAHDASILADNLSRPDGLQTPEGKLYLGDARYACRPDILPPFKKTRYRLNEFSLRHRPQNAKELFNLRHSSLRVTIERAFAALKNRFKVLDQKPFHTFDIQVKFVLACCILYNWILGWSEDEFFEEVVTFDEVEIGHGVDADDNDV</sequence>
<name>A0AAD8R0G7_LOLMU</name>
<dbReference type="SMART" id="SM00332">
    <property type="entry name" value="PP2Cc"/>
    <property type="match status" value="1"/>
</dbReference>
<dbReference type="PANTHER" id="PTHR47992">
    <property type="entry name" value="PROTEIN PHOSPHATASE"/>
    <property type="match status" value="1"/>
</dbReference>
<comment type="caution">
    <text evidence="15">The sequence shown here is derived from an EMBL/GenBank/DDBJ whole genome shotgun (WGS) entry which is preliminary data.</text>
</comment>
<dbReference type="GO" id="GO:0046872">
    <property type="term" value="F:metal ion binding"/>
    <property type="evidence" value="ECO:0007669"/>
    <property type="project" value="UniProtKB-KW"/>
</dbReference>
<evidence type="ECO:0000259" key="14">
    <source>
        <dbReference type="PROSITE" id="PS51746"/>
    </source>
</evidence>
<keyword evidence="16" id="KW-1185">Reference proteome</keyword>
<evidence type="ECO:0000313" key="16">
    <source>
        <dbReference type="Proteomes" id="UP001231189"/>
    </source>
</evidence>
<keyword evidence="7" id="KW-0460">Magnesium</keyword>
<dbReference type="InterPro" id="IPR036457">
    <property type="entry name" value="PPM-type-like_dom_sf"/>
</dbReference>
<evidence type="ECO:0000256" key="10">
    <source>
        <dbReference type="ARBA" id="ARBA00047761"/>
    </source>
</evidence>
<feature type="domain" description="PPM-type phosphatase" evidence="14">
    <location>
        <begin position="94"/>
        <end position="501"/>
    </location>
</feature>
<feature type="compositionally biased region" description="Low complexity" evidence="13">
    <location>
        <begin position="49"/>
        <end position="60"/>
    </location>
</feature>
<protein>
    <recommendedName>
        <fullName evidence="4">protein-serine/threonine phosphatase</fullName>
        <ecNumber evidence="4">3.1.3.16</ecNumber>
    </recommendedName>
</protein>
<dbReference type="CDD" id="cd00143">
    <property type="entry name" value="PP2Cc"/>
    <property type="match status" value="1"/>
</dbReference>
<evidence type="ECO:0000256" key="13">
    <source>
        <dbReference type="SAM" id="MobiDB-lite"/>
    </source>
</evidence>
<organism evidence="15 16">
    <name type="scientific">Lolium multiflorum</name>
    <name type="common">Italian ryegrass</name>
    <name type="synonym">Lolium perenne subsp. multiflorum</name>
    <dbReference type="NCBI Taxonomy" id="4521"/>
    <lineage>
        <taxon>Eukaryota</taxon>
        <taxon>Viridiplantae</taxon>
        <taxon>Streptophyta</taxon>
        <taxon>Embryophyta</taxon>
        <taxon>Tracheophyta</taxon>
        <taxon>Spermatophyta</taxon>
        <taxon>Magnoliopsida</taxon>
        <taxon>Liliopsida</taxon>
        <taxon>Poales</taxon>
        <taxon>Poaceae</taxon>
        <taxon>BOP clade</taxon>
        <taxon>Pooideae</taxon>
        <taxon>Poodae</taxon>
        <taxon>Poeae</taxon>
        <taxon>Poeae Chloroplast Group 2 (Poeae type)</taxon>
        <taxon>Loliodinae</taxon>
        <taxon>Loliinae</taxon>
        <taxon>Lolium</taxon>
    </lineage>
</organism>